<accession>A0A0W8DPL3</accession>
<protein>
    <submittedName>
        <fullName evidence="1">Uncharacterized protein</fullName>
    </submittedName>
</protein>
<reference evidence="1 2" key="1">
    <citation type="submission" date="2015-11" db="EMBL/GenBank/DDBJ databases">
        <title>Genomes and virulence difference between two physiological races of Phytophthora nicotianae.</title>
        <authorList>
            <person name="Liu H."/>
            <person name="Ma X."/>
            <person name="Yu H."/>
            <person name="Fang D."/>
            <person name="Li Y."/>
            <person name="Wang X."/>
            <person name="Wang W."/>
            <person name="Dong Y."/>
            <person name="Xiao B."/>
        </authorList>
    </citation>
    <scope>NUCLEOTIDE SEQUENCE [LARGE SCALE GENOMIC DNA]</scope>
    <source>
        <strain evidence="2">race 0</strain>
    </source>
</reference>
<dbReference type="PANTHER" id="PTHR37067">
    <property type="entry name" value="PX DOMAIN-CONTAINING PROTEIN"/>
    <property type="match status" value="1"/>
</dbReference>
<dbReference type="AlphaFoldDB" id="A0A0W8DPL3"/>
<dbReference type="EMBL" id="LNFO01000891">
    <property type="protein sequence ID" value="KUF98289.1"/>
    <property type="molecule type" value="Genomic_DNA"/>
</dbReference>
<dbReference type="OrthoDB" id="127242at2759"/>
<evidence type="ECO:0000313" key="1">
    <source>
        <dbReference type="EMBL" id="KUF98289.1"/>
    </source>
</evidence>
<dbReference type="PANTHER" id="PTHR37067:SF3">
    <property type="entry name" value="PX DOMAIN-CONTAINING PROTEIN"/>
    <property type="match status" value="1"/>
</dbReference>
<gene>
    <name evidence="1" type="ORF">AM587_10003264</name>
</gene>
<organism evidence="1 2">
    <name type="scientific">Phytophthora nicotianae</name>
    <name type="common">Potato buckeye rot agent</name>
    <name type="synonym">Phytophthora parasitica</name>
    <dbReference type="NCBI Taxonomy" id="4792"/>
    <lineage>
        <taxon>Eukaryota</taxon>
        <taxon>Sar</taxon>
        <taxon>Stramenopiles</taxon>
        <taxon>Oomycota</taxon>
        <taxon>Peronosporomycetes</taxon>
        <taxon>Peronosporales</taxon>
        <taxon>Peronosporaceae</taxon>
        <taxon>Phytophthora</taxon>
    </lineage>
</organism>
<comment type="caution">
    <text evidence="1">The sequence shown here is derived from an EMBL/GenBank/DDBJ whole genome shotgun (WGS) entry which is preliminary data.</text>
</comment>
<proteinExistence type="predicted"/>
<sequence>MQRCSTLFIKHPVTLTAHLDAKTPVCKPPLQWWLILSLVKMLSTRAVITFRSLQGTTTLVTEQMAQMKKLFSDIQIVFGVRAMGDVDNTGDADHIFEQPYGPVQSGGDYPGLKDSYYGSSAAIRKVEETPLVANYKAKLHAIYSNPQQLMFIDETSKDGRHAYRRYGWSARNTKCIVKLPFSRGKRRSIFAAVDHTGFVAWVTTEGTYSTWSHTNATLRSLLLRQVPFWSRYHVPQFNLHADGPRTERYQLESLLKIRSRTSYLQWPRRFLK</sequence>
<name>A0A0W8DPL3_PHYNI</name>
<dbReference type="Proteomes" id="UP000052943">
    <property type="component" value="Unassembled WGS sequence"/>
</dbReference>
<evidence type="ECO:0000313" key="2">
    <source>
        <dbReference type="Proteomes" id="UP000052943"/>
    </source>
</evidence>